<feature type="binding site" evidence="10">
    <location>
        <position position="39"/>
    </location>
    <ligand>
        <name>Mn(2+)</name>
        <dbReference type="ChEBI" id="CHEBI:29035"/>
    </ligand>
</feature>
<dbReference type="Proteomes" id="UP001206128">
    <property type="component" value="Unassembled WGS sequence"/>
</dbReference>
<feature type="active site" evidence="10 11">
    <location>
        <position position="74"/>
    </location>
</feature>
<dbReference type="GO" id="GO:0008299">
    <property type="term" value="P:isoprenoid biosynthetic process"/>
    <property type="evidence" value="ECO:0007669"/>
    <property type="project" value="UniProtKB-UniRule"/>
</dbReference>
<evidence type="ECO:0000256" key="3">
    <source>
        <dbReference type="ARBA" id="ARBA00012057"/>
    </source>
</evidence>
<dbReference type="PANTHER" id="PTHR10885">
    <property type="entry name" value="ISOPENTENYL-DIPHOSPHATE DELTA-ISOMERASE"/>
    <property type="match status" value="1"/>
</dbReference>
<dbReference type="EC" id="5.3.3.2" evidence="3 10"/>
<evidence type="ECO:0000256" key="9">
    <source>
        <dbReference type="ARBA" id="ARBA00023235"/>
    </source>
</evidence>
<dbReference type="AlphaFoldDB" id="A0AAE3KHD6"/>
<comment type="cofactor">
    <cofactor evidence="10">
        <name>Mg(2+)</name>
        <dbReference type="ChEBI" id="CHEBI:18420"/>
    </cofactor>
    <text evidence="10">Binds 1 Mg(2+) ion per subunit. The magnesium ion binds only when substrate is bound.</text>
</comment>
<dbReference type="HAMAP" id="MF_00202">
    <property type="entry name" value="Idi"/>
    <property type="match status" value="1"/>
</dbReference>
<dbReference type="CDD" id="cd02885">
    <property type="entry name" value="NUDIX_IPP_Isomerase"/>
    <property type="match status" value="1"/>
</dbReference>
<comment type="subcellular location">
    <subcellularLocation>
        <location evidence="10">Cytoplasm</location>
    </subcellularLocation>
</comment>
<dbReference type="GO" id="GO:0005737">
    <property type="term" value="C:cytoplasm"/>
    <property type="evidence" value="ECO:0007669"/>
    <property type="project" value="UniProtKB-SubCell"/>
</dbReference>
<feature type="binding site" evidence="10">
    <location>
        <position position="123"/>
    </location>
    <ligand>
        <name>Mn(2+)</name>
        <dbReference type="ChEBI" id="CHEBI:29035"/>
    </ligand>
</feature>
<comment type="cofactor">
    <cofactor evidence="10">
        <name>Mn(2+)</name>
        <dbReference type="ChEBI" id="CHEBI:29035"/>
    </cofactor>
    <text evidence="10">Binds 1 Mn(2+) ion per subunit.</text>
</comment>
<evidence type="ECO:0000256" key="7">
    <source>
        <dbReference type="ARBA" id="ARBA00023211"/>
    </source>
</evidence>
<comment type="function">
    <text evidence="10">Catalyzes the 1,3-allylic rearrangement of the homoallylic substrate isopentenyl (IPP) to its highly electrophilic allylic isomer, dimethylallyl diphosphate (DMAPP).</text>
</comment>
<gene>
    <name evidence="10" type="primary">idi</name>
    <name evidence="13" type="ORF">LX83_003634</name>
</gene>
<evidence type="ECO:0000256" key="6">
    <source>
        <dbReference type="ARBA" id="ARBA00022842"/>
    </source>
</evidence>
<sequence>MAGELVEANGEQVVLCGPRHERIGTAPKAEVHTGATPLHLAFSCYVFDQDGQLLVTHRAASKTTWPGVRTNSCCGHPAPDEPMVAAVARRLRHELGLTTDRIELILPDFTYRATMANGVVEHEVCPVYRAVVATGTVAHPNPTEVDRAYWYPWRRFVAEAAADPGQISPWSGWQVAELAELGDDPLAWPVAGDERLPPAAKVA</sequence>
<dbReference type="Gene3D" id="3.90.79.10">
    <property type="entry name" value="Nucleoside Triphosphate Pyrophosphohydrolase"/>
    <property type="match status" value="1"/>
</dbReference>
<evidence type="ECO:0000259" key="12">
    <source>
        <dbReference type="PROSITE" id="PS51462"/>
    </source>
</evidence>
<dbReference type="SUPFAM" id="SSF55811">
    <property type="entry name" value="Nudix"/>
    <property type="match status" value="1"/>
</dbReference>
<evidence type="ECO:0000313" key="14">
    <source>
        <dbReference type="Proteomes" id="UP001206128"/>
    </source>
</evidence>
<dbReference type="InterPro" id="IPR015797">
    <property type="entry name" value="NUDIX_hydrolase-like_dom_sf"/>
</dbReference>
<keyword evidence="7 10" id="KW-0464">Manganese</keyword>
<evidence type="ECO:0000256" key="5">
    <source>
        <dbReference type="ARBA" id="ARBA00022723"/>
    </source>
</evidence>
<dbReference type="PANTHER" id="PTHR10885:SF0">
    <property type="entry name" value="ISOPENTENYL-DIPHOSPHATE DELTA-ISOMERASE"/>
    <property type="match status" value="1"/>
</dbReference>
<dbReference type="InterPro" id="IPR056375">
    <property type="entry name" value="Idi_bact"/>
</dbReference>
<dbReference type="GO" id="GO:0046872">
    <property type="term" value="F:metal ion binding"/>
    <property type="evidence" value="ECO:0007669"/>
    <property type="project" value="UniProtKB-KW"/>
</dbReference>
<dbReference type="NCBIfam" id="TIGR02150">
    <property type="entry name" value="IPP_isom_1"/>
    <property type="match status" value="1"/>
</dbReference>
<name>A0AAE3KHD6_9PSEU</name>
<feature type="domain" description="Nudix hydrolase" evidence="12">
    <location>
        <begin position="37"/>
        <end position="173"/>
    </location>
</feature>
<comment type="caution">
    <text evidence="13">The sequence shown here is derived from an EMBL/GenBank/DDBJ whole genome shotgun (WGS) entry which is preliminary data.</text>
</comment>
<protein>
    <recommendedName>
        <fullName evidence="3 10">Isopentenyl-diphosphate Delta-isomerase</fullName>
        <shortName evidence="10">IPP isomerase</shortName>
        <ecNumber evidence="3 10">5.3.3.2</ecNumber>
    </recommendedName>
    <alternativeName>
        <fullName evidence="10">IPP:DMAPP isomerase</fullName>
    </alternativeName>
    <alternativeName>
        <fullName evidence="10">Isopentenyl pyrophosphate isomerase</fullName>
    </alternativeName>
</protein>
<dbReference type="NCBIfam" id="NF002995">
    <property type="entry name" value="PRK03759.1"/>
    <property type="match status" value="1"/>
</dbReference>
<dbReference type="GO" id="GO:0004452">
    <property type="term" value="F:isopentenyl-diphosphate delta-isomerase activity"/>
    <property type="evidence" value="ECO:0007669"/>
    <property type="project" value="UniProtKB-UniRule"/>
</dbReference>
<keyword evidence="5 10" id="KW-0479">Metal-binding</keyword>
<evidence type="ECO:0000256" key="11">
    <source>
        <dbReference type="PIRSR" id="PIRSR018427-1"/>
    </source>
</evidence>
<keyword evidence="14" id="KW-1185">Reference proteome</keyword>
<accession>A0AAE3KHD6</accession>
<comment type="catalytic activity">
    <reaction evidence="10">
        <text>isopentenyl diphosphate = dimethylallyl diphosphate</text>
        <dbReference type="Rhea" id="RHEA:23284"/>
        <dbReference type="ChEBI" id="CHEBI:57623"/>
        <dbReference type="ChEBI" id="CHEBI:128769"/>
        <dbReference type="EC" id="5.3.3.2"/>
    </reaction>
</comment>
<feature type="binding site" evidence="10">
    <location>
        <position position="121"/>
    </location>
    <ligand>
        <name>Mn(2+)</name>
        <dbReference type="ChEBI" id="CHEBI:29035"/>
    </ligand>
</feature>
<feature type="binding site" evidence="10">
    <location>
        <position position="94"/>
    </location>
    <ligand>
        <name>Mg(2+)</name>
        <dbReference type="ChEBI" id="CHEBI:18420"/>
    </ligand>
</feature>
<evidence type="ECO:0000256" key="4">
    <source>
        <dbReference type="ARBA" id="ARBA00022490"/>
    </source>
</evidence>
<organism evidence="13 14">
    <name type="scientific">Goodfellowiella coeruleoviolacea</name>
    <dbReference type="NCBI Taxonomy" id="334858"/>
    <lineage>
        <taxon>Bacteria</taxon>
        <taxon>Bacillati</taxon>
        <taxon>Actinomycetota</taxon>
        <taxon>Actinomycetes</taxon>
        <taxon>Pseudonocardiales</taxon>
        <taxon>Pseudonocardiaceae</taxon>
        <taxon>Goodfellowiella</taxon>
    </lineage>
</organism>
<reference evidence="13" key="1">
    <citation type="submission" date="2022-06" db="EMBL/GenBank/DDBJ databases">
        <title>Genomic Encyclopedia of Archaeal and Bacterial Type Strains, Phase II (KMG-II): from individual species to whole genera.</title>
        <authorList>
            <person name="Goeker M."/>
        </authorList>
    </citation>
    <scope>NUCLEOTIDE SEQUENCE</scope>
    <source>
        <strain evidence="13">DSM 43935</strain>
    </source>
</reference>
<keyword evidence="4 10" id="KW-0963">Cytoplasm</keyword>
<dbReference type="PROSITE" id="PS51462">
    <property type="entry name" value="NUDIX"/>
    <property type="match status" value="1"/>
</dbReference>
<dbReference type="GO" id="GO:0050992">
    <property type="term" value="P:dimethylallyl diphosphate biosynthetic process"/>
    <property type="evidence" value="ECO:0007669"/>
    <property type="project" value="UniProtKB-UniRule"/>
</dbReference>
<feature type="binding site" evidence="10">
    <location>
        <position position="76"/>
    </location>
    <ligand>
        <name>Mn(2+)</name>
        <dbReference type="ChEBI" id="CHEBI:29035"/>
    </ligand>
</feature>
<evidence type="ECO:0000256" key="2">
    <source>
        <dbReference type="ARBA" id="ARBA00007579"/>
    </source>
</evidence>
<keyword evidence="9 10" id="KW-0413">Isomerase</keyword>
<evidence type="ECO:0000256" key="10">
    <source>
        <dbReference type="HAMAP-Rule" id="MF_00202"/>
    </source>
</evidence>
<dbReference type="InterPro" id="IPR000086">
    <property type="entry name" value="NUDIX_hydrolase_dom"/>
</dbReference>
<keyword evidence="8 10" id="KW-0414">Isoprene biosynthesis</keyword>
<dbReference type="InterPro" id="IPR011876">
    <property type="entry name" value="IsopentenylPP_isomerase_typ1"/>
</dbReference>
<proteinExistence type="inferred from homology"/>
<dbReference type="EMBL" id="JAMTCK010000008">
    <property type="protein sequence ID" value="MCP2166762.1"/>
    <property type="molecule type" value="Genomic_DNA"/>
</dbReference>
<feature type="binding site" evidence="10">
    <location>
        <position position="32"/>
    </location>
    <ligand>
        <name>Mn(2+)</name>
        <dbReference type="ChEBI" id="CHEBI:29035"/>
    </ligand>
</feature>
<dbReference type="Pfam" id="PF00293">
    <property type="entry name" value="NUDIX"/>
    <property type="match status" value="1"/>
</dbReference>
<feature type="active site" evidence="10 11">
    <location>
        <position position="123"/>
    </location>
</feature>
<dbReference type="RefSeq" id="WP_253772953.1">
    <property type="nucleotide sequence ID" value="NZ_JAMTCK010000008.1"/>
</dbReference>
<keyword evidence="6 10" id="KW-0460">Magnesium</keyword>
<evidence type="ECO:0000313" key="13">
    <source>
        <dbReference type="EMBL" id="MCP2166762.1"/>
    </source>
</evidence>
<evidence type="ECO:0000256" key="8">
    <source>
        <dbReference type="ARBA" id="ARBA00023229"/>
    </source>
</evidence>
<comment type="pathway">
    <text evidence="1 10">Isoprenoid biosynthesis; dimethylallyl diphosphate biosynthesis; dimethylallyl diphosphate from isopentenyl diphosphate: step 1/1.</text>
</comment>
<evidence type="ECO:0000256" key="1">
    <source>
        <dbReference type="ARBA" id="ARBA00004826"/>
    </source>
</evidence>
<dbReference type="PIRSF" id="PIRSF018427">
    <property type="entry name" value="Isopntndiph_ism"/>
    <property type="match status" value="1"/>
</dbReference>
<comment type="similarity">
    <text evidence="2 10">Belongs to the IPP isomerase type 1 family.</text>
</comment>